<dbReference type="CDD" id="cd22343">
    <property type="entry name" value="PDDEXK_lambda_exonuclease-like"/>
    <property type="match status" value="1"/>
</dbReference>
<accession>A0A6S7HPV1</accession>
<evidence type="ECO:0000259" key="1">
    <source>
        <dbReference type="Pfam" id="PF09588"/>
    </source>
</evidence>
<dbReference type="AlphaFoldDB" id="A0A6S7HPV1"/>
<keyword evidence="2" id="KW-0121">Carboxypeptidase</keyword>
<name>A0A6S7HPV1_PARCT</name>
<proteinExistence type="predicted"/>
<gene>
    <name evidence="2" type="ORF">PACLA_8A006567</name>
</gene>
<dbReference type="PANTHER" id="PTHR46609:SF8">
    <property type="entry name" value="YQAJ VIRAL RECOMBINASE DOMAIN-CONTAINING PROTEIN"/>
    <property type="match status" value="1"/>
</dbReference>
<dbReference type="OrthoDB" id="5918941at2759"/>
<feature type="domain" description="YqaJ viral recombinase" evidence="1">
    <location>
        <begin position="59"/>
        <end position="228"/>
    </location>
</feature>
<keyword evidence="2" id="KW-0645">Protease</keyword>
<dbReference type="PANTHER" id="PTHR46609">
    <property type="entry name" value="EXONUCLEASE, PHAGE-TYPE/RECB, C-TERMINAL DOMAIN-CONTAINING PROTEIN"/>
    <property type="match status" value="1"/>
</dbReference>
<keyword evidence="3" id="KW-1185">Reference proteome</keyword>
<protein>
    <submittedName>
        <fullName evidence="2">Carboxypeptidase D</fullName>
    </submittedName>
</protein>
<dbReference type="SUPFAM" id="SSF52980">
    <property type="entry name" value="Restriction endonuclease-like"/>
    <property type="match status" value="1"/>
</dbReference>
<dbReference type="GO" id="GO:0006281">
    <property type="term" value="P:DNA repair"/>
    <property type="evidence" value="ECO:0007669"/>
    <property type="project" value="UniProtKB-ARBA"/>
</dbReference>
<dbReference type="InterPro" id="IPR011604">
    <property type="entry name" value="PDDEXK-like_dom_sf"/>
</dbReference>
<evidence type="ECO:0000313" key="3">
    <source>
        <dbReference type="Proteomes" id="UP001152795"/>
    </source>
</evidence>
<reference evidence="2" key="1">
    <citation type="submission" date="2020-04" db="EMBL/GenBank/DDBJ databases">
        <authorList>
            <person name="Alioto T."/>
            <person name="Alioto T."/>
            <person name="Gomez Garrido J."/>
        </authorList>
    </citation>
    <scope>NUCLEOTIDE SEQUENCE</scope>
    <source>
        <strain evidence="2">A484AB</strain>
    </source>
</reference>
<dbReference type="InterPro" id="IPR011335">
    <property type="entry name" value="Restrct_endonuc-II-like"/>
</dbReference>
<dbReference type="GO" id="GO:0004180">
    <property type="term" value="F:carboxypeptidase activity"/>
    <property type="evidence" value="ECO:0007669"/>
    <property type="project" value="UniProtKB-KW"/>
</dbReference>
<dbReference type="InterPro" id="IPR051703">
    <property type="entry name" value="NF-kappa-B_Signaling_Reg"/>
</dbReference>
<dbReference type="Proteomes" id="UP001152795">
    <property type="component" value="Unassembled WGS sequence"/>
</dbReference>
<evidence type="ECO:0000313" key="2">
    <source>
        <dbReference type="EMBL" id="CAB4005783.1"/>
    </source>
</evidence>
<keyword evidence="2" id="KW-0378">Hydrolase</keyword>
<dbReference type="EMBL" id="CACRXK020005314">
    <property type="protein sequence ID" value="CAB4005783.1"/>
    <property type="molecule type" value="Genomic_DNA"/>
</dbReference>
<dbReference type="Gene3D" id="3.90.320.10">
    <property type="match status" value="1"/>
</dbReference>
<organism evidence="2 3">
    <name type="scientific">Paramuricea clavata</name>
    <name type="common">Red gorgonian</name>
    <name type="synonym">Violescent sea-whip</name>
    <dbReference type="NCBI Taxonomy" id="317549"/>
    <lineage>
        <taxon>Eukaryota</taxon>
        <taxon>Metazoa</taxon>
        <taxon>Cnidaria</taxon>
        <taxon>Anthozoa</taxon>
        <taxon>Octocorallia</taxon>
        <taxon>Malacalcyonacea</taxon>
        <taxon>Plexauridae</taxon>
        <taxon>Paramuricea</taxon>
    </lineage>
</organism>
<dbReference type="Pfam" id="PF09588">
    <property type="entry name" value="YqaJ"/>
    <property type="match status" value="1"/>
</dbReference>
<comment type="caution">
    <text evidence="2">The sequence shown here is derived from an EMBL/GenBank/DDBJ whole genome shotgun (WGS) entry which is preliminary data.</text>
</comment>
<sequence length="410" mass="46859">MLKSLEKSSCIMENKIEQFIQDSNSSVPTAEEFLNYLSFSDSEIIDVEHATVDQWESEDWFLHKVGFISASKCKTVFTRQTTLNKGNSQETTALAKSIVSKPSYNMSSKKTHEPDNPRDWGLVKEEARKYYMYFAGRQHHKIHLERKGFQISKKKPFLGASVDNIRSCKCSTDCGITVVEYKCPWVHRNSDPKEAFLSKEIGGIFTGDSYHLQNKSKYYYQVQMQLFVVCAKFCDFVVWTTKGIHIISIPFESSFMSSVCINLEKFWVTQVVPLLLANQLDVPCTDNIKNISCDETASNDMATSNDMGATSKRTDVNEMDMSPTIKTHSEEKPIHIDIDSHTSKQESATSFLVYGVDLHMDDISTLEQKVMMNDSIVKVLLEIERYNAAEKVFKADHFLKDYVIIPIIRK</sequence>
<dbReference type="InterPro" id="IPR019080">
    <property type="entry name" value="YqaJ_viral_recombinase"/>
</dbReference>